<dbReference type="RefSeq" id="XP_020130109.1">
    <property type="nucleotide sequence ID" value="XM_020273531.1"/>
</dbReference>
<feature type="compositionally biased region" description="Basic and acidic residues" evidence="2">
    <location>
        <begin position="1"/>
        <end position="12"/>
    </location>
</feature>
<dbReference type="GeneID" id="31013792"/>
<feature type="compositionally biased region" description="Polar residues" evidence="2">
    <location>
        <begin position="30"/>
        <end position="39"/>
    </location>
</feature>
<sequence>MEELEDILRDIGGHLVAQGDDSDADRDQGTPDTAESQTAKYEKARTRTDALLGKYMEQRRELIRESADMDAILLRKRMEYNQWSAGPGATTQLRIRMEADCDSLGQKRKLEDLRASIQGVKETFVDHFQLPEWILDKGKLRAADRAVTTIEERGIRPPTFEEDYLRLELKTVQTELGSSQKRAEEQDRKIVSLGTQNVALQQSNEKLQQSNEDLRQSNENLELSIQDLHGSKDRLQKLFQTASQTIVDRTNERDLAQVDVQRLTNQLSTTTEDLEDTASLNAVVADKALKVAEAENKRLRDQMGHLQTENERLKTQSTPAPVELLSFEIRKGVSIRQLVGAAEVLNPGDEVTLDLGQFDETVLARFKEENGHDLVELGNKNRLRITTRLGHDVVTVVREDGKEYWIVVHGQLVHATTKAVRWVMDTDDVKFSLQVPETDLFEFTFDESLQGDLDRYMWVFHRDAILNSLIPATP</sequence>
<feature type="region of interest" description="Disordered" evidence="2">
    <location>
        <begin position="1"/>
        <end position="43"/>
    </location>
</feature>
<evidence type="ECO:0000313" key="4">
    <source>
        <dbReference type="Proteomes" id="UP000183809"/>
    </source>
</evidence>
<keyword evidence="1" id="KW-0175">Coiled coil</keyword>
<comment type="caution">
    <text evidence="3">The sequence shown here is derived from an EMBL/GenBank/DDBJ whole genome shotgun (WGS) entry which is preliminary data.</text>
</comment>
<keyword evidence="4" id="KW-1185">Reference proteome</keyword>
<feature type="coiled-coil region" evidence="1">
    <location>
        <begin position="282"/>
        <end position="316"/>
    </location>
</feature>
<dbReference type="AlphaFoldDB" id="A0A1J9QZQ4"/>
<evidence type="ECO:0000256" key="1">
    <source>
        <dbReference type="SAM" id="Coils"/>
    </source>
</evidence>
<accession>A0A1J9QZQ4</accession>
<evidence type="ECO:0000313" key="3">
    <source>
        <dbReference type="EMBL" id="OJD33849.1"/>
    </source>
</evidence>
<evidence type="ECO:0000256" key="2">
    <source>
        <dbReference type="SAM" id="MobiDB-lite"/>
    </source>
</evidence>
<reference evidence="3 4" key="1">
    <citation type="submission" date="2016-10" db="EMBL/GenBank/DDBJ databases">
        <title>Proteomics and genomics reveal pathogen-plant mechanisms compatible with a hemibiotrophic lifestyle of Diplodia corticola.</title>
        <authorList>
            <person name="Fernandes I."/>
            <person name="De Jonge R."/>
            <person name="Van De Peer Y."/>
            <person name="Devreese B."/>
            <person name="Alves A."/>
            <person name="Esteves A.C."/>
        </authorList>
    </citation>
    <scope>NUCLEOTIDE SEQUENCE [LARGE SCALE GENOMIC DNA]</scope>
    <source>
        <strain evidence="3 4">CBS 112549</strain>
    </source>
</reference>
<protein>
    <submittedName>
        <fullName evidence="3">Uncharacterized protein</fullName>
    </submittedName>
</protein>
<proteinExistence type="predicted"/>
<organism evidence="3 4">
    <name type="scientific">Diplodia corticola</name>
    <dbReference type="NCBI Taxonomy" id="236234"/>
    <lineage>
        <taxon>Eukaryota</taxon>
        <taxon>Fungi</taxon>
        <taxon>Dikarya</taxon>
        <taxon>Ascomycota</taxon>
        <taxon>Pezizomycotina</taxon>
        <taxon>Dothideomycetes</taxon>
        <taxon>Dothideomycetes incertae sedis</taxon>
        <taxon>Botryosphaeriales</taxon>
        <taxon>Botryosphaeriaceae</taxon>
        <taxon>Diplodia</taxon>
    </lineage>
</organism>
<dbReference type="Proteomes" id="UP000183809">
    <property type="component" value="Unassembled WGS sequence"/>
</dbReference>
<name>A0A1J9QZQ4_9PEZI</name>
<feature type="coiled-coil region" evidence="1">
    <location>
        <begin position="197"/>
        <end position="238"/>
    </location>
</feature>
<gene>
    <name evidence="3" type="ORF">BKCO1_27000123</name>
</gene>
<dbReference type="EMBL" id="MNUE01000027">
    <property type="protein sequence ID" value="OJD33849.1"/>
    <property type="molecule type" value="Genomic_DNA"/>
</dbReference>